<sequence length="436" mass="48189">MLKPRLQLRSAAIFLSLSLFSATTSGWAFPDPQGVSPTTTTSFGGAAISGPSGSGSGFDSSSFPIATGTSTTISEVLLKGTNDLDPPKATNARNETITGTETDVPTQTDNVPAPTNTQPCNQYVEFCNRSWGNITFVAAHNSPFVRSNNAASNQRLDVIQQLNDGVRMLQGQTHKVNNTLYYCHTTCDLLNAGTVEDYLKKVVDWMHKNPYEIITFIIGNGDYLKAEEFRAPLENSGLSKLAYVPDNRTIAYHQWPTLSELILKGKRAIVFMDYEADENKIPYLLDEFTYMWETPFSQTDQNFPCTIDRPPDKKDWERKLYMANHNLNVEFKVYGTPALIPNTIEINQTNGVEGFGSLGLQANNCHTMWGRYPNFLLVDFYDSGNGSVFEVAAKANNVTYPGGCCGKVKSLATAAFVDPTWLVAEFLVFLTFFVLG</sequence>
<evidence type="ECO:0000256" key="2">
    <source>
        <dbReference type="SAM" id="SignalP"/>
    </source>
</evidence>
<dbReference type="STRING" id="1076935.U4LT90"/>
<feature type="signal peptide" evidence="2">
    <location>
        <begin position="1"/>
        <end position="28"/>
    </location>
</feature>
<proteinExistence type="predicted"/>
<dbReference type="PANTHER" id="PTHR13593:SF140">
    <property type="entry name" value="PLC-LIKE PHOSPHODIESTERASE"/>
    <property type="match status" value="1"/>
</dbReference>
<organism evidence="3 4">
    <name type="scientific">Pyronema omphalodes (strain CBS 100304)</name>
    <name type="common">Pyronema confluens</name>
    <dbReference type="NCBI Taxonomy" id="1076935"/>
    <lineage>
        <taxon>Eukaryota</taxon>
        <taxon>Fungi</taxon>
        <taxon>Dikarya</taxon>
        <taxon>Ascomycota</taxon>
        <taxon>Pezizomycotina</taxon>
        <taxon>Pezizomycetes</taxon>
        <taxon>Pezizales</taxon>
        <taxon>Pyronemataceae</taxon>
        <taxon>Pyronema</taxon>
    </lineage>
</organism>
<dbReference type="OMA" id="CNNYVEF"/>
<feature type="region of interest" description="Disordered" evidence="1">
    <location>
        <begin position="79"/>
        <end position="117"/>
    </location>
</feature>
<dbReference type="OrthoDB" id="7984201at2759"/>
<feature type="chain" id="PRO_5004651888" evidence="2">
    <location>
        <begin position="29"/>
        <end position="436"/>
    </location>
</feature>
<evidence type="ECO:0000313" key="3">
    <source>
        <dbReference type="EMBL" id="CCX34939.1"/>
    </source>
</evidence>
<name>U4LT90_PYROM</name>
<dbReference type="Proteomes" id="UP000018144">
    <property type="component" value="Unassembled WGS sequence"/>
</dbReference>
<dbReference type="InterPro" id="IPR051057">
    <property type="entry name" value="PI-PLC_domain"/>
</dbReference>
<protein>
    <submittedName>
        <fullName evidence="3">Similar to PI-PLC X domain-containing protein At5g67130 acc. no. Q93XX5</fullName>
    </submittedName>
</protein>
<dbReference type="EMBL" id="HF936670">
    <property type="protein sequence ID" value="CCX34939.1"/>
    <property type="molecule type" value="Genomic_DNA"/>
</dbReference>
<keyword evidence="4" id="KW-1185">Reference proteome</keyword>
<dbReference type="InterPro" id="IPR017946">
    <property type="entry name" value="PLC-like_Pdiesterase_TIM-brl"/>
</dbReference>
<dbReference type="SUPFAM" id="SSF51695">
    <property type="entry name" value="PLC-like phosphodiesterases"/>
    <property type="match status" value="1"/>
</dbReference>
<dbReference type="Pfam" id="PF26146">
    <property type="entry name" value="PI-PLC_X"/>
    <property type="match status" value="1"/>
</dbReference>
<dbReference type="GO" id="GO:0006629">
    <property type="term" value="P:lipid metabolic process"/>
    <property type="evidence" value="ECO:0007669"/>
    <property type="project" value="InterPro"/>
</dbReference>
<gene>
    <name evidence="3" type="ORF">PCON_04615</name>
</gene>
<dbReference type="eggNOG" id="ENOG502QVX2">
    <property type="taxonomic scope" value="Eukaryota"/>
</dbReference>
<feature type="compositionally biased region" description="Low complexity" evidence="1">
    <location>
        <begin position="42"/>
        <end position="61"/>
    </location>
</feature>
<dbReference type="Gene3D" id="3.20.20.190">
    <property type="entry name" value="Phosphatidylinositol (PI) phosphodiesterase"/>
    <property type="match status" value="1"/>
</dbReference>
<accession>U4LT90</accession>
<dbReference type="GO" id="GO:0008081">
    <property type="term" value="F:phosphoric diester hydrolase activity"/>
    <property type="evidence" value="ECO:0007669"/>
    <property type="project" value="InterPro"/>
</dbReference>
<keyword evidence="2" id="KW-0732">Signal</keyword>
<feature type="compositionally biased region" description="Polar residues" evidence="1">
    <location>
        <begin position="91"/>
        <end position="117"/>
    </location>
</feature>
<dbReference type="AlphaFoldDB" id="U4LT90"/>
<reference evidence="3 4" key="1">
    <citation type="journal article" date="2013" name="PLoS Genet.">
        <title>The genome and development-dependent transcriptomes of Pyronema confluens: a window into fungal evolution.</title>
        <authorList>
            <person name="Traeger S."/>
            <person name="Altegoer F."/>
            <person name="Freitag M."/>
            <person name="Gabaldon T."/>
            <person name="Kempken F."/>
            <person name="Kumar A."/>
            <person name="Marcet-Houben M."/>
            <person name="Poggeler S."/>
            <person name="Stajich J.E."/>
            <person name="Nowrousian M."/>
        </authorList>
    </citation>
    <scope>NUCLEOTIDE SEQUENCE [LARGE SCALE GENOMIC DNA]</scope>
    <source>
        <strain evidence="4">CBS 100304</strain>
        <tissue evidence="3">Vegetative mycelium</tissue>
    </source>
</reference>
<dbReference type="PANTHER" id="PTHR13593">
    <property type="match status" value="1"/>
</dbReference>
<evidence type="ECO:0000256" key="1">
    <source>
        <dbReference type="SAM" id="MobiDB-lite"/>
    </source>
</evidence>
<feature type="region of interest" description="Disordered" evidence="1">
    <location>
        <begin position="38"/>
        <end position="61"/>
    </location>
</feature>
<evidence type="ECO:0000313" key="4">
    <source>
        <dbReference type="Proteomes" id="UP000018144"/>
    </source>
</evidence>